<dbReference type="Proteomes" id="UP000001861">
    <property type="component" value="Unassembled WGS sequence"/>
</dbReference>
<keyword evidence="2" id="KW-1185">Reference proteome</keyword>
<evidence type="ECO:0000313" key="2">
    <source>
        <dbReference type="Proteomes" id="UP000001861"/>
    </source>
</evidence>
<organism evidence="1 2">
    <name type="scientific">Coprinopsis cinerea (strain Okayama-7 / 130 / ATCC MYA-4618 / FGSC 9003)</name>
    <name type="common">Inky cap fungus</name>
    <name type="synonym">Hormographiella aspergillata</name>
    <dbReference type="NCBI Taxonomy" id="240176"/>
    <lineage>
        <taxon>Eukaryota</taxon>
        <taxon>Fungi</taxon>
        <taxon>Dikarya</taxon>
        <taxon>Basidiomycota</taxon>
        <taxon>Agaricomycotina</taxon>
        <taxon>Agaricomycetes</taxon>
        <taxon>Agaricomycetidae</taxon>
        <taxon>Agaricales</taxon>
        <taxon>Agaricineae</taxon>
        <taxon>Psathyrellaceae</taxon>
        <taxon>Coprinopsis</taxon>
    </lineage>
</organism>
<dbReference type="RefSeq" id="XP_002910076.1">
    <property type="nucleotide sequence ID" value="XM_002910030.1"/>
</dbReference>
<accession>D6RQZ9</accession>
<gene>
    <name evidence="1" type="ORF">CC1G_15796</name>
</gene>
<reference evidence="1 2" key="1">
    <citation type="journal article" date="2010" name="Proc. Natl. Acad. Sci. U.S.A.">
        <title>Insights into evolution of multicellular fungi from the assembled chromosomes of the mushroom Coprinopsis cinerea (Coprinus cinereus).</title>
        <authorList>
            <person name="Stajich J.E."/>
            <person name="Wilke S.K."/>
            <person name="Ahren D."/>
            <person name="Au C.H."/>
            <person name="Birren B.W."/>
            <person name="Borodovsky M."/>
            <person name="Burns C."/>
            <person name="Canback B."/>
            <person name="Casselton L.A."/>
            <person name="Cheng C.K."/>
            <person name="Deng J."/>
            <person name="Dietrich F.S."/>
            <person name="Fargo D.C."/>
            <person name="Farman M.L."/>
            <person name="Gathman A.C."/>
            <person name="Goldberg J."/>
            <person name="Guigo R."/>
            <person name="Hoegger P.J."/>
            <person name="Hooker J.B."/>
            <person name="Huggins A."/>
            <person name="James T.Y."/>
            <person name="Kamada T."/>
            <person name="Kilaru S."/>
            <person name="Kodira C."/>
            <person name="Kues U."/>
            <person name="Kupfer D."/>
            <person name="Kwan H.S."/>
            <person name="Lomsadze A."/>
            <person name="Li W."/>
            <person name="Lilly W.W."/>
            <person name="Ma L.J."/>
            <person name="Mackey A.J."/>
            <person name="Manning G."/>
            <person name="Martin F."/>
            <person name="Muraguchi H."/>
            <person name="Natvig D.O."/>
            <person name="Palmerini H."/>
            <person name="Ramesh M.A."/>
            <person name="Rehmeyer C.J."/>
            <person name="Roe B.A."/>
            <person name="Shenoy N."/>
            <person name="Stanke M."/>
            <person name="Ter-Hovhannisyan V."/>
            <person name="Tunlid A."/>
            <person name="Velagapudi R."/>
            <person name="Vision T.J."/>
            <person name="Zeng Q."/>
            <person name="Zolan M.E."/>
            <person name="Pukkila P.J."/>
        </authorList>
    </citation>
    <scope>NUCLEOTIDE SEQUENCE [LARGE SCALE GENOMIC DNA]</scope>
    <source>
        <strain evidence="2">Okayama-7 / 130 / ATCC MYA-4618 / FGSC 9003</strain>
    </source>
</reference>
<dbReference type="GeneID" id="9380169"/>
<dbReference type="InParanoid" id="D6RQZ9"/>
<dbReference type="HOGENOM" id="CLU_1562808_0_0_1"/>
<name>D6RQZ9_COPC7</name>
<dbReference type="EMBL" id="AACS02000013">
    <property type="protein sequence ID" value="EFI26582.1"/>
    <property type="molecule type" value="Genomic_DNA"/>
</dbReference>
<dbReference type="AlphaFoldDB" id="D6RQZ9"/>
<evidence type="ECO:0000313" key="1">
    <source>
        <dbReference type="EMBL" id="EFI26582.1"/>
    </source>
</evidence>
<protein>
    <submittedName>
        <fullName evidence="1">Uncharacterized protein</fullName>
    </submittedName>
</protein>
<dbReference type="VEuPathDB" id="FungiDB:CC1G_15796"/>
<sequence>MPTRIPAGSQVRQASSSYTLLRSYVTLQFQIPQTEKIGKLPPLEQLDDDMQASAPGLKTPGMRGRVQSPAIITSHVRKNLAAGKAKSCSNGNRYPSESQVRMEFARSTKNLFSVNCAVPESSAVPSVVVRLDGTGGSTSKSGLQARMFDCSSRTGRAFKVQPSTPLRMHAF</sequence>
<comment type="caution">
    <text evidence="1">The sequence shown here is derived from an EMBL/GenBank/DDBJ whole genome shotgun (WGS) entry which is preliminary data.</text>
</comment>
<dbReference type="KEGG" id="cci:CC1G_15796"/>
<proteinExistence type="predicted"/>